<dbReference type="EMBL" id="MT813046">
    <property type="protein sequence ID" value="QSM62337.1"/>
    <property type="molecule type" value="Genomic_DNA"/>
</dbReference>
<evidence type="ECO:0000313" key="1">
    <source>
        <dbReference type="EMBL" id="QSM62337.1"/>
    </source>
</evidence>
<keyword evidence="1" id="KW-0614">Plasmid</keyword>
<dbReference type="AlphaFoldDB" id="A0A899NGW0"/>
<sequence>MNPTPEKTNAGPDVDGTRNANILTNHARLVDMKNRLSFWGAGVSLTPDEQLALIQFRLQHFSDDVLPQCIKEIADELGCKPDNEAMLQSIDDLRVAAGEREAMARRAGVTVCEMNLVLARPESVVKAVPEMVIDQVCHIAAEIHKRGAGVGDDKAQTTIDRIREVLTNVGQ</sequence>
<geneLocation type="plasmid" evidence="1">
    <name>pM2-1</name>
</geneLocation>
<name>A0A899NGW0_PROST</name>
<proteinExistence type="predicted"/>
<protein>
    <submittedName>
        <fullName evidence="1">Uncharacterized protein</fullName>
    </submittedName>
</protein>
<dbReference type="RefSeq" id="WP_191901266.1">
    <property type="nucleotide sequence ID" value="NZ_JACGCE010000013.1"/>
</dbReference>
<organism evidence="1">
    <name type="scientific">Providencia stuartii</name>
    <dbReference type="NCBI Taxonomy" id="588"/>
    <lineage>
        <taxon>Bacteria</taxon>
        <taxon>Pseudomonadati</taxon>
        <taxon>Pseudomonadota</taxon>
        <taxon>Gammaproteobacteria</taxon>
        <taxon>Enterobacterales</taxon>
        <taxon>Morganellaceae</taxon>
        <taxon>Providencia</taxon>
    </lineage>
</organism>
<gene>
    <name evidence="1" type="ORF">EKPLLCFL_00102</name>
</gene>
<reference evidence="1" key="1">
    <citation type="submission" date="2020-07" db="EMBL/GenBank/DDBJ databases">
        <title>Persistence and transmission of plasmid-borne blaNDM genes carried by diverse species of Enterobacterium in a Chinese goose farm.</title>
        <authorList>
            <person name="Fang L.-X."/>
            <person name="Cen D.-J."/>
        </authorList>
    </citation>
    <scope>NUCLEOTIDE SEQUENCE</scope>
    <source>
        <strain evidence="1">M2</strain>
        <plasmid evidence="1">pM2-1</plasmid>
    </source>
</reference>
<accession>A0A899NGW0</accession>